<proteinExistence type="predicted"/>
<protein>
    <submittedName>
        <fullName evidence="1">Uncharacterized protein</fullName>
    </submittedName>
</protein>
<dbReference type="AlphaFoldDB" id="F2BEL1"/>
<sequence>MPSTNISVCPLGEKSAHFSAKRAWGGLYCKGRLKARFCKSRRTRFLPFGGRLKFSNAVLDTVSDN</sequence>
<organism evidence="1 2">
    <name type="scientific">Neisseria bacilliformis ATCC BAA-1200</name>
    <dbReference type="NCBI Taxonomy" id="888742"/>
    <lineage>
        <taxon>Bacteria</taxon>
        <taxon>Pseudomonadati</taxon>
        <taxon>Pseudomonadota</taxon>
        <taxon>Betaproteobacteria</taxon>
        <taxon>Neisseriales</taxon>
        <taxon>Neisseriaceae</taxon>
        <taxon>Neisseria</taxon>
    </lineage>
</organism>
<dbReference type="HOGENOM" id="CLU_2845250_0_0_4"/>
<name>F2BEL1_9NEIS</name>
<accession>F2BEL1</accession>
<dbReference type="EMBL" id="AFAY01000046">
    <property type="protein sequence ID" value="EGF09916.1"/>
    <property type="molecule type" value="Genomic_DNA"/>
</dbReference>
<dbReference type="Proteomes" id="UP000004105">
    <property type="component" value="Unassembled WGS sequence"/>
</dbReference>
<evidence type="ECO:0000313" key="1">
    <source>
        <dbReference type="EMBL" id="EGF09916.1"/>
    </source>
</evidence>
<keyword evidence="2" id="KW-1185">Reference proteome</keyword>
<gene>
    <name evidence="1" type="ORF">HMPREF9123_2167</name>
</gene>
<evidence type="ECO:0000313" key="2">
    <source>
        <dbReference type="Proteomes" id="UP000004105"/>
    </source>
</evidence>
<reference evidence="1 2" key="1">
    <citation type="submission" date="2011-02" db="EMBL/GenBank/DDBJ databases">
        <authorList>
            <person name="Muzny D."/>
            <person name="Qin X."/>
            <person name="Deng J."/>
            <person name="Jiang H."/>
            <person name="Liu Y."/>
            <person name="Qu J."/>
            <person name="Song X.-Z."/>
            <person name="Zhang L."/>
            <person name="Thornton R."/>
            <person name="Coyle M."/>
            <person name="Francisco L."/>
            <person name="Jackson L."/>
            <person name="Javaid M."/>
            <person name="Korchina V."/>
            <person name="Kovar C."/>
            <person name="Mata R."/>
            <person name="Mathew T."/>
            <person name="Ngo R."/>
            <person name="Nguyen L."/>
            <person name="Nguyen N."/>
            <person name="Okwuonu G."/>
            <person name="Ongeri F."/>
            <person name="Pham C."/>
            <person name="Simmons D."/>
            <person name="Wilczek-Boney K."/>
            <person name="Hale W."/>
            <person name="Jakkamsetti A."/>
            <person name="Pham P."/>
            <person name="Ruth R."/>
            <person name="San Lucas F."/>
            <person name="Warren J."/>
            <person name="Zhang J."/>
            <person name="Zhao Z."/>
            <person name="Zhou C."/>
            <person name="Zhu D."/>
            <person name="Lee S."/>
            <person name="Bess C."/>
            <person name="Blankenburg K."/>
            <person name="Forbes L."/>
            <person name="Fu Q."/>
            <person name="Gubbala S."/>
            <person name="Hirani K."/>
            <person name="Jayaseelan J.C."/>
            <person name="Lara F."/>
            <person name="Munidasa M."/>
            <person name="Palculict T."/>
            <person name="Patil S."/>
            <person name="Pu L.-L."/>
            <person name="Saada N."/>
            <person name="Tang L."/>
            <person name="Weissenberger G."/>
            <person name="Zhu Y."/>
            <person name="Hemphill L."/>
            <person name="Shang Y."/>
            <person name="Youmans B."/>
            <person name="Ayvaz T."/>
            <person name="Ross M."/>
            <person name="Santibanez J."/>
            <person name="Aqrawi P."/>
            <person name="Gross S."/>
            <person name="Joshi V."/>
            <person name="Fowler G."/>
            <person name="Nazareth L."/>
            <person name="Reid J."/>
            <person name="Worley K."/>
            <person name="Petrosino J."/>
            <person name="Highlander S."/>
            <person name="Gibbs R."/>
        </authorList>
    </citation>
    <scope>NUCLEOTIDE SEQUENCE [LARGE SCALE GENOMIC DNA]</scope>
    <source>
        <strain evidence="1 2">ATCC BAA-1200</strain>
    </source>
</reference>
<comment type="caution">
    <text evidence="1">The sequence shown here is derived from an EMBL/GenBank/DDBJ whole genome shotgun (WGS) entry which is preliminary data.</text>
</comment>